<evidence type="ECO:0000313" key="1">
    <source>
        <dbReference type="EMBL" id="KAL3527534.1"/>
    </source>
</evidence>
<dbReference type="AlphaFoldDB" id="A0ABD3A713"/>
<dbReference type="Proteomes" id="UP001630127">
    <property type="component" value="Unassembled WGS sequence"/>
</dbReference>
<gene>
    <name evidence="1" type="ORF">ACH5RR_012190</name>
</gene>
<comment type="caution">
    <text evidence="1">The sequence shown here is derived from an EMBL/GenBank/DDBJ whole genome shotgun (WGS) entry which is preliminary data.</text>
</comment>
<evidence type="ECO:0000313" key="2">
    <source>
        <dbReference type="Proteomes" id="UP001630127"/>
    </source>
</evidence>
<dbReference type="EMBL" id="JBJUIK010000005">
    <property type="protein sequence ID" value="KAL3527534.1"/>
    <property type="molecule type" value="Genomic_DNA"/>
</dbReference>
<proteinExistence type="predicted"/>
<keyword evidence="2" id="KW-1185">Reference proteome</keyword>
<protein>
    <submittedName>
        <fullName evidence="1">Uncharacterized protein</fullName>
    </submittedName>
</protein>
<organism evidence="1 2">
    <name type="scientific">Cinchona calisaya</name>
    <dbReference type="NCBI Taxonomy" id="153742"/>
    <lineage>
        <taxon>Eukaryota</taxon>
        <taxon>Viridiplantae</taxon>
        <taxon>Streptophyta</taxon>
        <taxon>Embryophyta</taxon>
        <taxon>Tracheophyta</taxon>
        <taxon>Spermatophyta</taxon>
        <taxon>Magnoliopsida</taxon>
        <taxon>eudicotyledons</taxon>
        <taxon>Gunneridae</taxon>
        <taxon>Pentapetalae</taxon>
        <taxon>asterids</taxon>
        <taxon>lamiids</taxon>
        <taxon>Gentianales</taxon>
        <taxon>Rubiaceae</taxon>
        <taxon>Cinchonoideae</taxon>
        <taxon>Cinchoneae</taxon>
        <taxon>Cinchona</taxon>
    </lineage>
</organism>
<sequence>MGMELEGDGGGGGGREKKVGIVDGIVGIEVATGMGGNATFGTVGRFGLLGNGAIADGEVCNSWRAARLTWMLENVKAISKNRTMLLETLKEVAILVG</sequence>
<accession>A0ABD3A713</accession>
<name>A0ABD3A713_9GENT</name>
<reference evidence="1 2" key="1">
    <citation type="submission" date="2024-11" db="EMBL/GenBank/DDBJ databases">
        <title>A near-complete genome assembly of Cinchona calisaya.</title>
        <authorList>
            <person name="Lian D.C."/>
            <person name="Zhao X.W."/>
            <person name="Wei L."/>
        </authorList>
    </citation>
    <scope>NUCLEOTIDE SEQUENCE [LARGE SCALE GENOMIC DNA]</scope>
    <source>
        <tissue evidence="1">Nenye</tissue>
    </source>
</reference>